<dbReference type="SUPFAM" id="SSF81296">
    <property type="entry name" value="E set domains"/>
    <property type="match status" value="2"/>
</dbReference>
<dbReference type="EMBL" id="OZ034816">
    <property type="protein sequence ID" value="CAL1374184.1"/>
    <property type="molecule type" value="Genomic_DNA"/>
</dbReference>
<dbReference type="Proteomes" id="UP001497516">
    <property type="component" value="Chromosome 3"/>
</dbReference>
<dbReference type="Pfam" id="PF17967">
    <property type="entry name" value="Pullulanase_N2"/>
    <property type="match status" value="1"/>
</dbReference>
<evidence type="ECO:0000256" key="1">
    <source>
        <dbReference type="ARBA" id="ARBA00008061"/>
    </source>
</evidence>
<feature type="domain" description="Glycosyl hydrolase family 13 catalytic" evidence="2">
    <location>
        <begin position="386"/>
        <end position="793"/>
    </location>
</feature>
<dbReference type="Pfam" id="PF11852">
    <property type="entry name" value="Pullul_strch_C"/>
    <property type="match status" value="1"/>
</dbReference>
<organism evidence="3 4">
    <name type="scientific">Linum trigynum</name>
    <dbReference type="NCBI Taxonomy" id="586398"/>
    <lineage>
        <taxon>Eukaryota</taxon>
        <taxon>Viridiplantae</taxon>
        <taxon>Streptophyta</taxon>
        <taxon>Embryophyta</taxon>
        <taxon>Tracheophyta</taxon>
        <taxon>Spermatophyta</taxon>
        <taxon>Magnoliopsida</taxon>
        <taxon>eudicotyledons</taxon>
        <taxon>Gunneridae</taxon>
        <taxon>Pentapetalae</taxon>
        <taxon>rosids</taxon>
        <taxon>fabids</taxon>
        <taxon>Malpighiales</taxon>
        <taxon>Linaceae</taxon>
        <taxon>Linum</taxon>
    </lineage>
</organism>
<evidence type="ECO:0000313" key="4">
    <source>
        <dbReference type="Proteomes" id="UP001497516"/>
    </source>
</evidence>
<dbReference type="Pfam" id="PF02922">
    <property type="entry name" value="CBM_48"/>
    <property type="match status" value="1"/>
</dbReference>
<dbReference type="InterPro" id="IPR006047">
    <property type="entry name" value="GH13_cat_dom"/>
</dbReference>
<dbReference type="InterPro" id="IPR014756">
    <property type="entry name" value="Ig_E-set"/>
</dbReference>
<reference evidence="3 4" key="1">
    <citation type="submission" date="2024-04" db="EMBL/GenBank/DDBJ databases">
        <authorList>
            <person name="Fracassetti M."/>
        </authorList>
    </citation>
    <scope>NUCLEOTIDE SEQUENCE [LARGE SCALE GENOMIC DNA]</scope>
</reference>
<evidence type="ECO:0000259" key="2">
    <source>
        <dbReference type="SMART" id="SM00642"/>
    </source>
</evidence>
<dbReference type="InterPro" id="IPR004193">
    <property type="entry name" value="Glyco_hydro_13_N"/>
</dbReference>
<dbReference type="Gene3D" id="3.20.20.80">
    <property type="entry name" value="Glycosidases"/>
    <property type="match status" value="1"/>
</dbReference>
<sequence length="965" mass="106711">MPVARSSPPFLPGLSSSRTTIPTPFPLLLSLNPSSTSLPRRGLIVSSPPPTRRLLTSFRYPPPLRCSSSMPAHVSIAESQAQWENCLSYSRAFWVSESVIAWNVDVGDGCCCLYASQTASLSVTDGGIQGHDVRIEIKEDSEGLPANVVEKFPHIRDYKAFKVPIGVAVKSMLKCQLAVAAFSSDGRCRDATGLQLPGILDELFSYDGPLGACYSADAVTLYLWAPTAQTVRACIYHDAASAEPQEIVELRELNGVWSIVGSKSWEGCYYTYEVCVYHPTTLSIEKCYANDPYARGLSSDGQRTFLVDLASNDVKPEGWDRLTDEKPSVLSFSDISIYELHIRDFSAYDQTVDPDIRGGYLAFTMEDSAGVHHLKKLSRAGLTHVHLLPTFHFAGVDDVKGNWKGIDNKMLETLPPDSDEQQAHITAIQNDDGYNWGYNPVLWGVPKGSYATNPNGPTRVTEFRKMVQALNHIGLRVILDVVYNHLQGSGPFDKDSVLDKIVPGYYLRRNASGHVEHSTCMNNTASEHYMVDRLIVDDLVNWVVNYKVDGFRFDLMGHIMKRTMDKAKDALCSLTMEKDGINGSSIYLYGEGWDFGEVSQNGRGINASQFNISGSGIGSFNDRIRDAVLGGSPFGHPLQQGFLTGLMLQSNGHDNGGRDNEEVMLATAKDHIQVGMAANLRDFEIADRTGKKVTGSEVLTYGGTPVAYALSPVETINYVSAHDNETLFDIVSLKTRMEISVDDRCRLNHLATSMIALSQGIPFFHAGDEMLRSKSLDRDSYNSGDWFNRLDFTYNSNNWGVGLPPKEKNEKSWPLIKPRLADPSFKPDRDHILAAVQNFVDVLQIRYSSPLFRLPTAKAIQDRVRFHNTGPSSVPAVIMMSIEDGHHDNPELPQLDQTYSHIVVIFNAQPSEVSITDPVLSSKSFQLHPVQVKTTDDVVKRSSYDASSGCFTIPPRTTAVFAECR</sequence>
<dbReference type="SMART" id="SM00642">
    <property type="entry name" value="Aamy"/>
    <property type="match status" value="1"/>
</dbReference>
<dbReference type="SUPFAM" id="SSF51445">
    <property type="entry name" value="(Trans)glycosidases"/>
    <property type="match status" value="1"/>
</dbReference>
<accession>A0AAV2DJP7</accession>
<name>A0AAV2DJP7_9ROSI</name>
<proteinExistence type="inferred from homology"/>
<dbReference type="InterPro" id="IPR013783">
    <property type="entry name" value="Ig-like_fold"/>
</dbReference>
<dbReference type="CDD" id="cd11341">
    <property type="entry name" value="AmyAc_Pullulanase_LD-like"/>
    <property type="match status" value="1"/>
</dbReference>
<dbReference type="PANTHER" id="PTHR43002">
    <property type="entry name" value="GLYCOGEN DEBRANCHING ENZYME"/>
    <property type="match status" value="1"/>
</dbReference>
<protein>
    <recommendedName>
        <fullName evidence="2">Glycosyl hydrolase family 13 catalytic domain-containing protein</fullName>
    </recommendedName>
</protein>
<dbReference type="AlphaFoldDB" id="A0AAV2DJP7"/>
<dbReference type="InterPro" id="IPR011839">
    <property type="entry name" value="Pullul_strch"/>
</dbReference>
<dbReference type="Gene3D" id="2.60.40.1130">
    <property type="entry name" value="Rab geranylgeranyltransferase alpha-subunit, insert domain"/>
    <property type="match status" value="1"/>
</dbReference>
<dbReference type="InterPro" id="IPR013780">
    <property type="entry name" value="Glyco_hydro_b"/>
</dbReference>
<dbReference type="Gene3D" id="2.60.40.10">
    <property type="entry name" value="Immunoglobulins"/>
    <property type="match status" value="1"/>
</dbReference>
<dbReference type="GO" id="GO:0051060">
    <property type="term" value="F:pullulanase activity"/>
    <property type="evidence" value="ECO:0007669"/>
    <property type="project" value="InterPro"/>
</dbReference>
<dbReference type="InterPro" id="IPR024561">
    <property type="entry name" value="Pullul_strch_C"/>
</dbReference>
<evidence type="ECO:0000313" key="3">
    <source>
        <dbReference type="EMBL" id="CAL1374184.1"/>
    </source>
</evidence>
<keyword evidence="4" id="KW-1185">Reference proteome</keyword>
<gene>
    <name evidence="3" type="ORF">LTRI10_LOCUS16066</name>
</gene>
<dbReference type="NCBIfam" id="TIGR02103">
    <property type="entry name" value="pullul_strch"/>
    <property type="match status" value="1"/>
</dbReference>
<dbReference type="GO" id="GO:0005975">
    <property type="term" value="P:carbohydrate metabolic process"/>
    <property type="evidence" value="ECO:0007669"/>
    <property type="project" value="InterPro"/>
</dbReference>
<dbReference type="Gene3D" id="2.60.40.1180">
    <property type="entry name" value="Golgi alpha-mannosidase II"/>
    <property type="match status" value="1"/>
</dbReference>
<dbReference type="SUPFAM" id="SSF51011">
    <property type="entry name" value="Glycosyl hydrolase domain"/>
    <property type="match status" value="1"/>
</dbReference>
<dbReference type="InterPro" id="IPR017853">
    <property type="entry name" value="GH"/>
</dbReference>
<dbReference type="CDD" id="cd02860">
    <property type="entry name" value="E_set_Pullulanase"/>
    <property type="match status" value="1"/>
</dbReference>
<comment type="similarity">
    <text evidence="1">Belongs to the glycosyl hydrolase 13 family.</text>
</comment>
<dbReference type="InterPro" id="IPR040671">
    <property type="entry name" value="Pullulanase_N2"/>
</dbReference>